<keyword evidence="1" id="KW-0732">Signal</keyword>
<accession>A0A8D8W8T6</accession>
<feature type="chain" id="PRO_5036262360" evidence="1">
    <location>
        <begin position="24"/>
        <end position="152"/>
    </location>
</feature>
<reference evidence="2" key="1">
    <citation type="submission" date="2021-05" db="EMBL/GenBank/DDBJ databases">
        <authorList>
            <person name="Alioto T."/>
            <person name="Alioto T."/>
            <person name="Gomez Garrido J."/>
        </authorList>
    </citation>
    <scope>NUCLEOTIDE SEQUENCE</scope>
</reference>
<dbReference type="AlphaFoldDB" id="A0A8D8W8T6"/>
<protein>
    <submittedName>
        <fullName evidence="2">Uncharacterized protein</fullName>
    </submittedName>
</protein>
<dbReference type="EMBL" id="HBUF01507416">
    <property type="protein sequence ID" value="CAG6745977.1"/>
    <property type="molecule type" value="Transcribed_RNA"/>
</dbReference>
<evidence type="ECO:0000256" key="1">
    <source>
        <dbReference type="SAM" id="SignalP"/>
    </source>
</evidence>
<organism evidence="2">
    <name type="scientific">Cacopsylla melanoneura</name>
    <dbReference type="NCBI Taxonomy" id="428564"/>
    <lineage>
        <taxon>Eukaryota</taxon>
        <taxon>Metazoa</taxon>
        <taxon>Ecdysozoa</taxon>
        <taxon>Arthropoda</taxon>
        <taxon>Hexapoda</taxon>
        <taxon>Insecta</taxon>
        <taxon>Pterygota</taxon>
        <taxon>Neoptera</taxon>
        <taxon>Paraneoptera</taxon>
        <taxon>Hemiptera</taxon>
        <taxon>Sternorrhyncha</taxon>
        <taxon>Psylloidea</taxon>
        <taxon>Psyllidae</taxon>
        <taxon>Psyllinae</taxon>
        <taxon>Cacopsylla</taxon>
    </lineage>
</organism>
<dbReference type="EMBL" id="HBUF01166875">
    <property type="protein sequence ID" value="CAG6651285.1"/>
    <property type="molecule type" value="Transcribed_RNA"/>
</dbReference>
<dbReference type="EMBL" id="HBUF01166876">
    <property type="protein sequence ID" value="CAG6651287.1"/>
    <property type="molecule type" value="Transcribed_RNA"/>
</dbReference>
<feature type="signal peptide" evidence="1">
    <location>
        <begin position="1"/>
        <end position="23"/>
    </location>
</feature>
<sequence length="152" mass="17736">MLFQVTSVALLSFGVLFYYQCSAQDEAVNTNFDLSKVYDMPMSEVQANFLSIIATMKKEAFNCAKWFPKSELITFALTPTHGENQTFMLERWNDMCDYFLDPGMIEHFKLYVLNRFPSTKSTWWGPREEITDRPLVAEAEKMEAEEKLRQTN</sequence>
<evidence type="ECO:0000313" key="2">
    <source>
        <dbReference type="EMBL" id="CAG6651287.1"/>
    </source>
</evidence>
<proteinExistence type="predicted"/>
<dbReference type="EMBL" id="HBUF01507417">
    <property type="protein sequence ID" value="CAG6745980.1"/>
    <property type="molecule type" value="Transcribed_RNA"/>
</dbReference>
<name>A0A8D8W8T6_9HEMI</name>